<dbReference type="InterPro" id="IPR036390">
    <property type="entry name" value="WH_DNA-bd_sf"/>
</dbReference>
<dbReference type="Pfam" id="PF03466">
    <property type="entry name" value="LysR_substrate"/>
    <property type="match status" value="1"/>
</dbReference>
<dbReference type="RefSeq" id="WP_370891255.1">
    <property type="nucleotide sequence ID" value="NZ_JBGJLR010000004.1"/>
</dbReference>
<evidence type="ECO:0000256" key="3">
    <source>
        <dbReference type="ARBA" id="ARBA00023125"/>
    </source>
</evidence>
<dbReference type="Gene3D" id="1.10.10.10">
    <property type="entry name" value="Winged helix-like DNA-binding domain superfamily/Winged helix DNA-binding domain"/>
    <property type="match status" value="1"/>
</dbReference>
<sequence length="322" mass="35066">MPSPRDVLTPDSLAMLQVIADTGSFAAAARQLRLVPSALTYRVRQMEEALDVLLFDRSARQAHPTEAGQALLAEGARLLQDLDAVAHRVRRVATGWEPELTIMADGVISQDILFDLVEAFYALGSPTKIKLGMGTLTGPIEHLTTGRADLALGVATNSTSISGLQLHDLGDITFVFAVAPFHPLATMEHAISDETLLEHRLVVVADSAQKERMSMGLLSGQDIFTVDTVQAKIDAQVRGLGCGFLPEAMARPYIAAGWLVAKAVTRPTRHMRMRYAWKKPSNGGLGKALQWWLQQLESPVTQQALLEKHRLTLPPISTPIAR</sequence>
<dbReference type="SUPFAM" id="SSF46785">
    <property type="entry name" value="Winged helix' DNA-binding domain"/>
    <property type="match status" value="1"/>
</dbReference>
<keyword evidence="3" id="KW-0238">DNA-binding</keyword>
<dbReference type="InterPro" id="IPR036388">
    <property type="entry name" value="WH-like_DNA-bd_sf"/>
</dbReference>
<keyword evidence="4" id="KW-0804">Transcription</keyword>
<dbReference type="EMBL" id="JBGJLR010000004">
    <property type="protein sequence ID" value="MEZ2738987.1"/>
    <property type="molecule type" value="Genomic_DNA"/>
</dbReference>
<protein>
    <submittedName>
        <fullName evidence="6">LysR family transcriptional regulator</fullName>
    </submittedName>
</protein>
<comment type="similarity">
    <text evidence="1">Belongs to the LysR transcriptional regulatory family.</text>
</comment>
<evidence type="ECO:0000256" key="1">
    <source>
        <dbReference type="ARBA" id="ARBA00009437"/>
    </source>
</evidence>
<evidence type="ECO:0000256" key="4">
    <source>
        <dbReference type="ARBA" id="ARBA00023163"/>
    </source>
</evidence>
<dbReference type="PANTHER" id="PTHR30126">
    <property type="entry name" value="HTH-TYPE TRANSCRIPTIONAL REGULATOR"/>
    <property type="match status" value="1"/>
</dbReference>
<feature type="domain" description="HTH lysR-type" evidence="5">
    <location>
        <begin position="8"/>
        <end position="65"/>
    </location>
</feature>
<proteinExistence type="inferred from homology"/>
<organism evidence="6 7">
    <name type="scientific">Comamonas jiangduensis</name>
    <dbReference type="NCBI Taxonomy" id="1194168"/>
    <lineage>
        <taxon>Bacteria</taxon>
        <taxon>Pseudomonadati</taxon>
        <taxon>Pseudomonadota</taxon>
        <taxon>Betaproteobacteria</taxon>
        <taxon>Burkholderiales</taxon>
        <taxon>Comamonadaceae</taxon>
        <taxon>Comamonas</taxon>
    </lineage>
</organism>
<dbReference type="Gene3D" id="3.40.190.290">
    <property type="match status" value="1"/>
</dbReference>
<reference evidence="6 7" key="1">
    <citation type="submission" date="2024-08" db="EMBL/GenBank/DDBJ databases">
        <authorList>
            <person name="Feng Z."/>
            <person name="Ronholm J."/>
        </authorList>
    </citation>
    <scope>NUCLEOTIDE SEQUENCE [LARGE SCALE GENOMIC DNA]</scope>
    <source>
        <strain evidence="6 7">4-AB0-8</strain>
    </source>
</reference>
<gene>
    <name evidence="6" type="ORF">ACBP88_05830</name>
</gene>
<dbReference type="SUPFAM" id="SSF53850">
    <property type="entry name" value="Periplasmic binding protein-like II"/>
    <property type="match status" value="1"/>
</dbReference>
<evidence type="ECO:0000313" key="7">
    <source>
        <dbReference type="Proteomes" id="UP001567350"/>
    </source>
</evidence>
<dbReference type="InterPro" id="IPR000847">
    <property type="entry name" value="LysR_HTH_N"/>
</dbReference>
<dbReference type="PROSITE" id="PS50931">
    <property type="entry name" value="HTH_LYSR"/>
    <property type="match status" value="1"/>
</dbReference>
<evidence type="ECO:0000256" key="2">
    <source>
        <dbReference type="ARBA" id="ARBA00023015"/>
    </source>
</evidence>
<name>A0ABV4IEW5_9BURK</name>
<dbReference type="Pfam" id="PF00126">
    <property type="entry name" value="HTH_1"/>
    <property type="match status" value="1"/>
</dbReference>
<comment type="caution">
    <text evidence="6">The sequence shown here is derived from an EMBL/GenBank/DDBJ whole genome shotgun (WGS) entry which is preliminary data.</text>
</comment>
<keyword evidence="7" id="KW-1185">Reference proteome</keyword>
<accession>A0ABV4IEW5</accession>
<dbReference type="PANTHER" id="PTHR30126:SF4">
    <property type="entry name" value="LYSR FAMILY TRANSCRIPTIONAL REGULATOR"/>
    <property type="match status" value="1"/>
</dbReference>
<evidence type="ECO:0000259" key="5">
    <source>
        <dbReference type="PROSITE" id="PS50931"/>
    </source>
</evidence>
<dbReference type="Proteomes" id="UP001567350">
    <property type="component" value="Unassembled WGS sequence"/>
</dbReference>
<keyword evidence="2" id="KW-0805">Transcription regulation</keyword>
<evidence type="ECO:0000313" key="6">
    <source>
        <dbReference type="EMBL" id="MEZ2738987.1"/>
    </source>
</evidence>
<dbReference type="InterPro" id="IPR005119">
    <property type="entry name" value="LysR_subst-bd"/>
</dbReference>